<evidence type="ECO:0000256" key="1">
    <source>
        <dbReference type="SAM" id="Phobius"/>
    </source>
</evidence>
<gene>
    <name evidence="2" type="ORF">QWI33_03595</name>
</gene>
<feature type="transmembrane region" description="Helical" evidence="1">
    <location>
        <begin position="27"/>
        <end position="48"/>
    </location>
</feature>
<dbReference type="EMBL" id="JAUEMJ010000001">
    <property type="protein sequence ID" value="MDN3238797.1"/>
    <property type="molecule type" value="Genomic_DNA"/>
</dbReference>
<comment type="caution">
    <text evidence="2">The sequence shown here is derived from an EMBL/GenBank/DDBJ whole genome shotgun (WGS) entry which is preliminary data.</text>
</comment>
<proteinExistence type="predicted"/>
<evidence type="ECO:0000313" key="3">
    <source>
        <dbReference type="Proteomes" id="UP001171902"/>
    </source>
</evidence>
<keyword evidence="1" id="KW-1133">Transmembrane helix</keyword>
<keyword evidence="1" id="KW-0812">Transmembrane</keyword>
<protein>
    <recommendedName>
        <fullName evidence="4">DUF4352 domain-containing protein</fullName>
    </recommendedName>
</protein>
<organism evidence="2 3">
    <name type="scientific">Glycomyces tritici</name>
    <dbReference type="NCBI Taxonomy" id="2665176"/>
    <lineage>
        <taxon>Bacteria</taxon>
        <taxon>Bacillati</taxon>
        <taxon>Actinomycetota</taxon>
        <taxon>Actinomycetes</taxon>
        <taxon>Glycomycetales</taxon>
        <taxon>Glycomycetaceae</taxon>
        <taxon>Glycomyces</taxon>
    </lineage>
</organism>
<evidence type="ECO:0000313" key="2">
    <source>
        <dbReference type="EMBL" id="MDN3238797.1"/>
    </source>
</evidence>
<reference evidence="2" key="1">
    <citation type="submission" date="2023-06" db="EMBL/GenBank/DDBJ databases">
        <title>Gycomyces niveus sp.nov., a novel actinomycete isolated from soil in Shouguang.</title>
        <authorList>
            <person name="Yang X."/>
            <person name="Zhao J."/>
        </authorList>
    </citation>
    <scope>NUCLEOTIDE SEQUENCE</scope>
    <source>
        <strain evidence="2">NEAU C2</strain>
    </source>
</reference>
<name>A0ABT7YJI9_9ACTN</name>
<dbReference type="Proteomes" id="UP001171902">
    <property type="component" value="Unassembled WGS sequence"/>
</dbReference>
<accession>A0ABT7YJI9</accession>
<keyword evidence="3" id="KW-1185">Reference proteome</keyword>
<keyword evidence="1" id="KW-0472">Membrane</keyword>
<evidence type="ECO:0008006" key="4">
    <source>
        <dbReference type="Google" id="ProtNLM"/>
    </source>
</evidence>
<sequence length="292" mass="32089">MPSNRWPRRLARASRDLATHAHMRAELLPSLPFVIALVVAVVALAVAVEHRPGTDAAVANVEEQTSLDPEEYTDEGMLIEEQVELEIVEHGFSKITDQDGEERVLVAVVVRNPHDGELVPGSLTIRTETKRGYPVDLDTMYLGSVPPRSTAAVGYVMAVDVSGVEVEDLTLEREEPTVLYPPDALEDMEWFETAALPAFSFTELEPMASPDGYRVHFRAETAEETDAQIAVLFRDGDGKLLGGLPADSDSEFYTGAFRTFPEGVSDQYVDVTAAWIPEGADLDRIEIGPSRY</sequence>
<dbReference type="RefSeq" id="WP_289954959.1">
    <property type="nucleotide sequence ID" value="NZ_JAUEMJ010000001.1"/>
</dbReference>